<dbReference type="InterPro" id="IPR043129">
    <property type="entry name" value="ATPase_NBD"/>
</dbReference>
<name>A0A1G2DX79_9BACT</name>
<dbReference type="CDD" id="cd24049">
    <property type="entry name" value="ASKHA_NBD_PilM"/>
    <property type="match status" value="1"/>
</dbReference>
<dbReference type="PANTHER" id="PTHR32432:SF3">
    <property type="entry name" value="ETHANOLAMINE UTILIZATION PROTEIN EUTJ"/>
    <property type="match status" value="1"/>
</dbReference>
<dbReference type="Proteomes" id="UP000176752">
    <property type="component" value="Unassembled WGS sequence"/>
</dbReference>
<evidence type="ECO:0008006" key="3">
    <source>
        <dbReference type="Google" id="ProtNLM"/>
    </source>
</evidence>
<protein>
    <recommendedName>
        <fullName evidence="3">SHS2 domain-containing protein</fullName>
    </recommendedName>
</protein>
<gene>
    <name evidence="1" type="ORF">A2Z78_01475</name>
</gene>
<evidence type="ECO:0000313" key="1">
    <source>
        <dbReference type="EMBL" id="OGZ18113.1"/>
    </source>
</evidence>
<dbReference type="Pfam" id="PF11104">
    <property type="entry name" value="PilM_2"/>
    <property type="match status" value="1"/>
</dbReference>
<organism evidence="1 2">
    <name type="scientific">Candidatus Nealsonbacteria bacterium RBG_13_36_15</name>
    <dbReference type="NCBI Taxonomy" id="1801660"/>
    <lineage>
        <taxon>Bacteria</taxon>
        <taxon>Candidatus Nealsoniibacteriota</taxon>
    </lineage>
</organism>
<sequence length="380" mass="42027">MIKLPFKITLPKLRISPQSCLGIDIGTAFVKIVHLTKSGSRIKLENYGETSALALYEKPFRTFEKNTLLLSTSDIARVIKAILAEAKMKKKEAVFSIPDFSSFFTNFELPPMTKEELPQAVQFEAPQHIPLPLSEVTTDWQVIEGETVDKKGTGLKILLVAVPNEVIYQYREIANLSGLELQGLEAEAFSLSRAAIKEKDLKKVIAIIDIGAQSTTCSIIDKGILKLSHSFDIAGNELTQVLSKSLGINYQEAEEAKKKHGLKFPEGALSEEPLLNSRGGSFQKTTQTLTPVIDSIIIEVNRIFQNFYQVESQKIEKVILAGGTALIPGLLEYFSSSLKKEVEMLNSFSDIFYPPVLEKVLKEMGPSYAITVGAALRCLK</sequence>
<evidence type="ECO:0000313" key="2">
    <source>
        <dbReference type="Proteomes" id="UP000176752"/>
    </source>
</evidence>
<dbReference type="PIRSF" id="PIRSF019169">
    <property type="entry name" value="PilM"/>
    <property type="match status" value="1"/>
</dbReference>
<comment type="caution">
    <text evidence="1">The sequence shown here is derived from an EMBL/GenBank/DDBJ whole genome shotgun (WGS) entry which is preliminary data.</text>
</comment>
<reference evidence="1 2" key="1">
    <citation type="journal article" date="2016" name="Nat. Commun.">
        <title>Thousands of microbial genomes shed light on interconnected biogeochemical processes in an aquifer system.</title>
        <authorList>
            <person name="Anantharaman K."/>
            <person name="Brown C.T."/>
            <person name="Hug L.A."/>
            <person name="Sharon I."/>
            <person name="Castelle C.J."/>
            <person name="Probst A.J."/>
            <person name="Thomas B.C."/>
            <person name="Singh A."/>
            <person name="Wilkins M.J."/>
            <person name="Karaoz U."/>
            <person name="Brodie E.L."/>
            <person name="Williams K.H."/>
            <person name="Hubbard S.S."/>
            <person name="Banfield J.F."/>
        </authorList>
    </citation>
    <scope>NUCLEOTIDE SEQUENCE [LARGE SCALE GENOMIC DNA]</scope>
</reference>
<dbReference type="SUPFAM" id="SSF53067">
    <property type="entry name" value="Actin-like ATPase domain"/>
    <property type="match status" value="2"/>
</dbReference>
<dbReference type="InterPro" id="IPR050696">
    <property type="entry name" value="FtsA/MreB"/>
</dbReference>
<dbReference type="Gene3D" id="3.30.1490.300">
    <property type="match status" value="1"/>
</dbReference>
<proteinExistence type="predicted"/>
<dbReference type="NCBIfam" id="TIGR01175">
    <property type="entry name" value="pilM"/>
    <property type="match status" value="1"/>
</dbReference>
<dbReference type="Gene3D" id="3.30.420.40">
    <property type="match status" value="2"/>
</dbReference>
<dbReference type="EMBL" id="MHLV01000003">
    <property type="protein sequence ID" value="OGZ18113.1"/>
    <property type="molecule type" value="Genomic_DNA"/>
</dbReference>
<accession>A0A1G2DX79</accession>
<dbReference type="PANTHER" id="PTHR32432">
    <property type="entry name" value="CELL DIVISION PROTEIN FTSA-RELATED"/>
    <property type="match status" value="1"/>
</dbReference>
<dbReference type="AlphaFoldDB" id="A0A1G2DX79"/>
<dbReference type="STRING" id="1801660.A2Z78_01475"/>
<dbReference type="InterPro" id="IPR005883">
    <property type="entry name" value="PilM"/>
</dbReference>